<feature type="compositionally biased region" description="Low complexity" evidence="1">
    <location>
        <begin position="196"/>
        <end position="218"/>
    </location>
</feature>
<evidence type="ECO:0000313" key="2">
    <source>
        <dbReference type="EnsemblPlants" id="ONIVA08G19660.1"/>
    </source>
</evidence>
<protein>
    <submittedName>
        <fullName evidence="2">Uncharacterized protein</fullName>
    </submittedName>
</protein>
<evidence type="ECO:0000313" key="3">
    <source>
        <dbReference type="Proteomes" id="UP000006591"/>
    </source>
</evidence>
<dbReference type="HOGENOM" id="CLU_1236752_0_0_1"/>
<dbReference type="Proteomes" id="UP000006591">
    <property type="component" value="Chromosome 8"/>
</dbReference>
<name>A0A0E0ID75_ORYNI</name>
<feature type="region of interest" description="Disordered" evidence="1">
    <location>
        <begin position="196"/>
        <end position="224"/>
    </location>
</feature>
<accession>A0A0E0ID75</accession>
<reference evidence="2" key="2">
    <citation type="submission" date="2018-04" db="EMBL/GenBank/DDBJ databases">
        <title>OnivRS2 (Oryza nivara Reference Sequence Version 2).</title>
        <authorList>
            <person name="Zhang J."/>
            <person name="Kudrna D."/>
            <person name="Lee S."/>
            <person name="Talag J."/>
            <person name="Rajasekar S."/>
            <person name="Welchert J."/>
            <person name="Hsing Y.-I."/>
            <person name="Wing R.A."/>
        </authorList>
    </citation>
    <scope>NUCLEOTIDE SEQUENCE [LARGE SCALE GENOMIC DNA]</scope>
    <source>
        <strain evidence="2">SL10</strain>
    </source>
</reference>
<keyword evidence="3" id="KW-1185">Reference proteome</keyword>
<proteinExistence type="predicted"/>
<evidence type="ECO:0000256" key="1">
    <source>
        <dbReference type="SAM" id="MobiDB-lite"/>
    </source>
</evidence>
<dbReference type="EnsemblPlants" id="ONIVA08G19660.1">
    <property type="protein sequence ID" value="ONIVA08G19660.1"/>
    <property type="gene ID" value="ONIVA08G19660"/>
</dbReference>
<dbReference type="Gramene" id="ONIVA08G19660.1">
    <property type="protein sequence ID" value="ONIVA08G19660.1"/>
    <property type="gene ID" value="ONIVA08G19660"/>
</dbReference>
<dbReference type="AlphaFoldDB" id="A0A0E0ID75"/>
<reference evidence="2" key="1">
    <citation type="submission" date="2015-04" db="UniProtKB">
        <authorList>
            <consortium name="EnsemblPlants"/>
        </authorList>
    </citation>
    <scope>IDENTIFICATION</scope>
    <source>
        <strain evidence="2">SL10</strain>
    </source>
</reference>
<sequence length="224" mass="24081">MFTYVELVDGVMDAWLVGLPLACCRRLVLHACTAVVPFIPPCLCLYLCSSCAARLPLWAMAAGRAAALPERMPQPQLWKPGGRAILTSPCPPARGTHHSSRRLPMGIGGGWRRWSDDSDGEIWVSFTLNKPNGPTSYQREDQHWHLQKRPRRALVGPGAAVAATEDAEADAVWNRLAVGPVDAAACRRRAARGLPPRDLAALGPGALSAADPLLPSLAETEAAR</sequence>
<organism evidence="2">
    <name type="scientific">Oryza nivara</name>
    <name type="common">Indian wild rice</name>
    <name type="synonym">Oryza sativa f. spontanea</name>
    <dbReference type="NCBI Taxonomy" id="4536"/>
    <lineage>
        <taxon>Eukaryota</taxon>
        <taxon>Viridiplantae</taxon>
        <taxon>Streptophyta</taxon>
        <taxon>Embryophyta</taxon>
        <taxon>Tracheophyta</taxon>
        <taxon>Spermatophyta</taxon>
        <taxon>Magnoliopsida</taxon>
        <taxon>Liliopsida</taxon>
        <taxon>Poales</taxon>
        <taxon>Poaceae</taxon>
        <taxon>BOP clade</taxon>
        <taxon>Oryzoideae</taxon>
        <taxon>Oryzeae</taxon>
        <taxon>Oryzinae</taxon>
        <taxon>Oryza</taxon>
    </lineage>
</organism>